<keyword evidence="2 4" id="KW-0808">Transferase</keyword>
<dbReference type="GO" id="GO:0032259">
    <property type="term" value="P:methylation"/>
    <property type="evidence" value="ECO:0007669"/>
    <property type="project" value="UniProtKB-KW"/>
</dbReference>
<dbReference type="AlphaFoldDB" id="A0A212LRD1"/>
<dbReference type="PANTHER" id="PTHR43836:SF2">
    <property type="entry name" value="CATECHOL O-METHYLTRANSFERASE 1-RELATED"/>
    <property type="match status" value="1"/>
</dbReference>
<dbReference type="PROSITE" id="PS51682">
    <property type="entry name" value="SAM_OMT_I"/>
    <property type="match status" value="1"/>
</dbReference>
<reference evidence="4" key="1">
    <citation type="submission" date="2016-08" db="EMBL/GenBank/DDBJ databases">
        <authorList>
            <person name="Seilhamer J.J."/>
        </authorList>
    </citation>
    <scope>NUCLEOTIDE SEQUENCE</scope>
    <source>
        <strain evidence="4">86</strain>
    </source>
</reference>
<dbReference type="RefSeq" id="WP_288183690.1">
    <property type="nucleotide sequence ID" value="NZ_LT608335.1"/>
</dbReference>
<dbReference type="PANTHER" id="PTHR43836">
    <property type="entry name" value="CATECHOL O-METHYLTRANSFERASE 1-RELATED"/>
    <property type="match status" value="1"/>
</dbReference>
<protein>
    <submittedName>
        <fullName evidence="4">Putative O-methyltransferase</fullName>
    </submittedName>
</protein>
<organism evidence="4">
    <name type="scientific">uncultured Sporomusa sp</name>
    <dbReference type="NCBI Taxonomy" id="307249"/>
    <lineage>
        <taxon>Bacteria</taxon>
        <taxon>Bacillati</taxon>
        <taxon>Bacillota</taxon>
        <taxon>Negativicutes</taxon>
        <taxon>Selenomonadales</taxon>
        <taxon>Sporomusaceae</taxon>
        <taxon>Sporomusa</taxon>
        <taxon>environmental samples</taxon>
    </lineage>
</organism>
<dbReference type="GO" id="GO:0008171">
    <property type="term" value="F:O-methyltransferase activity"/>
    <property type="evidence" value="ECO:0007669"/>
    <property type="project" value="InterPro"/>
</dbReference>
<gene>
    <name evidence="4" type="ORF">KL86SPO_30332</name>
</gene>
<proteinExistence type="predicted"/>
<dbReference type="Gene3D" id="3.40.50.150">
    <property type="entry name" value="Vaccinia Virus protein VP39"/>
    <property type="match status" value="1"/>
</dbReference>
<evidence type="ECO:0000256" key="1">
    <source>
        <dbReference type="ARBA" id="ARBA00022603"/>
    </source>
</evidence>
<dbReference type="EMBL" id="FMJE01000003">
    <property type="protein sequence ID" value="SCM80154.1"/>
    <property type="molecule type" value="Genomic_DNA"/>
</dbReference>
<name>A0A212LRD1_9FIRM</name>
<evidence type="ECO:0000256" key="2">
    <source>
        <dbReference type="ARBA" id="ARBA00022679"/>
    </source>
</evidence>
<accession>A0A212LRD1</accession>
<dbReference type="InterPro" id="IPR002935">
    <property type="entry name" value="SAM_O-MeTrfase"/>
</dbReference>
<keyword evidence="3" id="KW-0949">S-adenosyl-L-methionine</keyword>
<sequence>MDKQQQILITMQDYANTHKVPIISREGGRLLQKVTAAAKPVSILEIGTAIGYSTLLLAAAMAPNGKITTIEQDGARLEIASNFLAQAGKLEQVTMIAGDAGEVLPALTGSFDLVFIDAAKGQYLDYLYKVMDKLLPGAVIIADNVLFRGWVLDDSNAPRRFRTIIKRLKAYLDFVTKDKRFKTVVHHNGDGMAVSHYQGRANI</sequence>
<evidence type="ECO:0000313" key="4">
    <source>
        <dbReference type="EMBL" id="SCM80154.1"/>
    </source>
</evidence>
<dbReference type="InterPro" id="IPR029063">
    <property type="entry name" value="SAM-dependent_MTases_sf"/>
</dbReference>
<dbReference type="CDD" id="cd02440">
    <property type="entry name" value="AdoMet_MTases"/>
    <property type="match status" value="1"/>
</dbReference>
<evidence type="ECO:0000256" key="3">
    <source>
        <dbReference type="ARBA" id="ARBA00022691"/>
    </source>
</evidence>
<keyword evidence="1 4" id="KW-0489">Methyltransferase</keyword>
<dbReference type="SUPFAM" id="SSF53335">
    <property type="entry name" value="S-adenosyl-L-methionine-dependent methyltransferases"/>
    <property type="match status" value="1"/>
</dbReference>
<dbReference type="Pfam" id="PF01596">
    <property type="entry name" value="Methyltransf_3"/>
    <property type="match status" value="1"/>
</dbReference>